<evidence type="ECO:0000256" key="1">
    <source>
        <dbReference type="ARBA" id="ARBA00004141"/>
    </source>
</evidence>
<keyword evidence="3 6" id="KW-0812">Transmembrane</keyword>
<evidence type="ECO:0000256" key="2">
    <source>
        <dbReference type="ARBA" id="ARBA00009853"/>
    </source>
</evidence>
<organism evidence="8 9">
    <name type="scientific">Celeribacter persicus</name>
    <dbReference type="NCBI Taxonomy" id="1651082"/>
    <lineage>
        <taxon>Bacteria</taxon>
        <taxon>Pseudomonadati</taxon>
        <taxon>Pseudomonadota</taxon>
        <taxon>Alphaproteobacteria</taxon>
        <taxon>Rhodobacterales</taxon>
        <taxon>Roseobacteraceae</taxon>
        <taxon>Celeribacter</taxon>
    </lineage>
</organism>
<evidence type="ECO:0000256" key="6">
    <source>
        <dbReference type="SAM" id="Phobius"/>
    </source>
</evidence>
<feature type="transmembrane region" description="Helical" evidence="6">
    <location>
        <begin position="100"/>
        <end position="122"/>
    </location>
</feature>
<dbReference type="InterPro" id="IPR037185">
    <property type="entry name" value="EmrE-like"/>
</dbReference>
<dbReference type="OrthoDB" id="9812899at2"/>
<feature type="transmembrane region" description="Helical" evidence="6">
    <location>
        <begin position="46"/>
        <end position="62"/>
    </location>
</feature>
<proteinExistence type="inferred from homology"/>
<feature type="transmembrane region" description="Helical" evidence="6">
    <location>
        <begin position="154"/>
        <end position="173"/>
    </location>
</feature>
<dbReference type="Pfam" id="PF00892">
    <property type="entry name" value="EamA"/>
    <property type="match status" value="2"/>
</dbReference>
<feature type="transmembrane region" description="Helical" evidence="6">
    <location>
        <begin position="214"/>
        <end position="232"/>
    </location>
</feature>
<feature type="transmembrane region" description="Helical" evidence="6">
    <location>
        <begin position="253"/>
        <end position="285"/>
    </location>
</feature>
<dbReference type="SUPFAM" id="SSF103481">
    <property type="entry name" value="Multidrug resistance efflux transporter EmrE"/>
    <property type="match status" value="2"/>
</dbReference>
<comment type="similarity">
    <text evidence="2">Belongs to the drug/metabolite transporter (DMT) superfamily. 10 TMS drug/metabolite exporter (DME) (TC 2.A.7.3) family.</text>
</comment>
<protein>
    <submittedName>
        <fullName evidence="8">Putative membrane protein</fullName>
    </submittedName>
</protein>
<keyword evidence="4 6" id="KW-1133">Transmembrane helix</keyword>
<comment type="subcellular location">
    <subcellularLocation>
        <location evidence="1">Membrane</location>
        <topology evidence="1">Multi-pass membrane protein</topology>
    </subcellularLocation>
</comment>
<feature type="transmembrane region" description="Helical" evidence="6">
    <location>
        <begin position="74"/>
        <end position="94"/>
    </location>
</feature>
<dbReference type="Proteomes" id="UP000244077">
    <property type="component" value="Unassembled WGS sequence"/>
</dbReference>
<sequence length="295" mass="31482">MTLMTNLGPARSGALLMIAAGILFAIINLLTQYATMMLHVPPSRMAFWQYAIALLFSLPWVIRHGLSAMKTGHVALHLTRVGAGVVGVQLWIAGLAHVPIWQAIALIMLSPFFVTFGAGLFLGEETGAARWLAVTAGFIGGMIILSPWSDAFSLYALYPVGAALFWAITSLVTKHLTRSESPESLTVYLLLLLSPVNFVLALSEGVAFSGGTTALILIAAGLLTALAQYAIAKAYTVADAAYLQPFDHLKLPLNVGFGVLAFGFVPPGSMWLGAALILSASFYLLHQERRAEQPA</sequence>
<feature type="transmembrane region" description="Helical" evidence="6">
    <location>
        <begin position="12"/>
        <end position="34"/>
    </location>
</feature>
<keyword evidence="5 6" id="KW-0472">Membrane</keyword>
<dbReference type="PANTHER" id="PTHR22911">
    <property type="entry name" value="ACYL-MALONYL CONDENSING ENZYME-RELATED"/>
    <property type="match status" value="1"/>
</dbReference>
<dbReference type="EMBL" id="QAOH01000001">
    <property type="protein sequence ID" value="PTQ75501.1"/>
    <property type="molecule type" value="Genomic_DNA"/>
</dbReference>
<accession>A0A2T5HVB7</accession>
<feature type="domain" description="EamA" evidence="7">
    <location>
        <begin position="12"/>
        <end position="145"/>
    </location>
</feature>
<evidence type="ECO:0000256" key="3">
    <source>
        <dbReference type="ARBA" id="ARBA00022692"/>
    </source>
</evidence>
<comment type="caution">
    <text evidence="8">The sequence shown here is derived from an EMBL/GenBank/DDBJ whole genome shotgun (WGS) entry which is preliminary data.</text>
</comment>
<dbReference type="AlphaFoldDB" id="A0A2T5HVB7"/>
<evidence type="ECO:0000256" key="5">
    <source>
        <dbReference type="ARBA" id="ARBA00023136"/>
    </source>
</evidence>
<gene>
    <name evidence="8" type="ORF">C8N42_10138</name>
</gene>
<dbReference type="PANTHER" id="PTHR22911:SF6">
    <property type="entry name" value="SOLUTE CARRIER FAMILY 35 MEMBER G1"/>
    <property type="match status" value="1"/>
</dbReference>
<evidence type="ECO:0000259" key="7">
    <source>
        <dbReference type="Pfam" id="PF00892"/>
    </source>
</evidence>
<evidence type="ECO:0000313" key="9">
    <source>
        <dbReference type="Proteomes" id="UP000244077"/>
    </source>
</evidence>
<evidence type="ECO:0000256" key="4">
    <source>
        <dbReference type="ARBA" id="ARBA00022989"/>
    </source>
</evidence>
<dbReference type="GO" id="GO:0016020">
    <property type="term" value="C:membrane"/>
    <property type="evidence" value="ECO:0007669"/>
    <property type="project" value="UniProtKB-SubCell"/>
</dbReference>
<name>A0A2T5HVB7_9RHOB</name>
<dbReference type="InterPro" id="IPR000620">
    <property type="entry name" value="EamA_dom"/>
</dbReference>
<feature type="transmembrane region" description="Helical" evidence="6">
    <location>
        <begin position="129"/>
        <end position="148"/>
    </location>
</feature>
<feature type="domain" description="EamA" evidence="7">
    <location>
        <begin position="157"/>
        <end position="283"/>
    </location>
</feature>
<reference evidence="8 9" key="1">
    <citation type="submission" date="2018-04" db="EMBL/GenBank/DDBJ databases">
        <title>Genomic Encyclopedia of Archaeal and Bacterial Type Strains, Phase II (KMG-II): from individual species to whole genera.</title>
        <authorList>
            <person name="Goeker M."/>
        </authorList>
    </citation>
    <scope>NUCLEOTIDE SEQUENCE [LARGE SCALE GENOMIC DNA]</scope>
    <source>
        <strain evidence="8 9">DSM 100434</strain>
    </source>
</reference>
<dbReference type="RefSeq" id="WP_107814530.1">
    <property type="nucleotide sequence ID" value="NZ_QAOH01000001.1"/>
</dbReference>
<feature type="transmembrane region" description="Helical" evidence="6">
    <location>
        <begin position="185"/>
        <end position="202"/>
    </location>
</feature>
<keyword evidence="9" id="KW-1185">Reference proteome</keyword>
<evidence type="ECO:0000313" key="8">
    <source>
        <dbReference type="EMBL" id="PTQ75501.1"/>
    </source>
</evidence>